<proteinExistence type="predicted"/>
<feature type="non-terminal residue" evidence="1">
    <location>
        <position position="346"/>
    </location>
</feature>
<dbReference type="Proteomes" id="UP000886005">
    <property type="component" value="Unassembled WGS sequence"/>
</dbReference>
<evidence type="ECO:0000313" key="1">
    <source>
        <dbReference type="EMBL" id="HED11115.1"/>
    </source>
</evidence>
<dbReference type="EMBL" id="DRLD01000290">
    <property type="protein sequence ID" value="HED11115.1"/>
    <property type="molecule type" value="Genomic_DNA"/>
</dbReference>
<name>A0A7V1PV38_CALAY</name>
<sequence>MPRCVILLILLFLWAPLKAQDWDIWGYGKYLGSRITGYLPQEDALVDHQLHLRLNSRWYLSPRGTLAMEWRLRAFYGDLPGKLPGFKSFVVSSYPLTDMAWTLADEGSLFAYAQMDRFFWDYAADDWQVTIGRQRVAWGTTLVWNVSDLYNPQSILDFDYEERPGSDVLRFQYFTGPASRWEVVMQPAGKKRQRSLSLMGAFNRWNYDFYLIMAWQREKPVLAGAFSGDIAGAGFRGEFKASGHPQPVDLEETYLPGFVNLSDGRGADVQMTLSLDYTFANSLYLHGEILYNSIGVRKNTALLAFQAQKAGLLSAARYSLFAETAYQWHPLVRLDLFTLFNPDDRS</sequence>
<organism evidence="1">
    <name type="scientific">Caldithrix abyssi</name>
    <dbReference type="NCBI Taxonomy" id="187145"/>
    <lineage>
        <taxon>Bacteria</taxon>
        <taxon>Pseudomonadati</taxon>
        <taxon>Calditrichota</taxon>
        <taxon>Calditrichia</taxon>
        <taxon>Calditrichales</taxon>
        <taxon>Calditrichaceae</taxon>
        <taxon>Caldithrix</taxon>
    </lineage>
</organism>
<protein>
    <recommendedName>
        <fullName evidence="2">Alginate export domain-containing protein</fullName>
    </recommendedName>
</protein>
<evidence type="ECO:0008006" key="2">
    <source>
        <dbReference type="Google" id="ProtNLM"/>
    </source>
</evidence>
<comment type="caution">
    <text evidence="1">The sequence shown here is derived from an EMBL/GenBank/DDBJ whole genome shotgun (WGS) entry which is preliminary data.</text>
</comment>
<gene>
    <name evidence="1" type="ORF">ENJ10_10540</name>
</gene>
<reference evidence="1" key="1">
    <citation type="journal article" date="2020" name="mSystems">
        <title>Genome- and Community-Level Interaction Insights into Carbon Utilization and Element Cycling Functions of Hydrothermarchaeota in Hydrothermal Sediment.</title>
        <authorList>
            <person name="Zhou Z."/>
            <person name="Liu Y."/>
            <person name="Xu W."/>
            <person name="Pan J."/>
            <person name="Luo Z.H."/>
            <person name="Li M."/>
        </authorList>
    </citation>
    <scope>NUCLEOTIDE SEQUENCE [LARGE SCALE GENOMIC DNA]</scope>
    <source>
        <strain evidence="1">HyVt-456</strain>
    </source>
</reference>
<accession>A0A7V1PV38</accession>
<dbReference type="AlphaFoldDB" id="A0A7V1PV38"/>